<dbReference type="EMBL" id="JAUSUA010000006">
    <property type="protein sequence ID" value="MDQ0208828.1"/>
    <property type="molecule type" value="Genomic_DNA"/>
</dbReference>
<dbReference type="Proteomes" id="UP001225034">
    <property type="component" value="Unassembled WGS sequence"/>
</dbReference>
<evidence type="ECO:0000259" key="1">
    <source>
        <dbReference type="PROSITE" id="PS51186"/>
    </source>
</evidence>
<dbReference type="CDD" id="cd04301">
    <property type="entry name" value="NAT_SF"/>
    <property type="match status" value="1"/>
</dbReference>
<evidence type="ECO:0000313" key="3">
    <source>
        <dbReference type="Proteomes" id="UP001225034"/>
    </source>
</evidence>
<dbReference type="SUPFAM" id="SSF55729">
    <property type="entry name" value="Acyl-CoA N-acyltransferases (Nat)"/>
    <property type="match status" value="1"/>
</dbReference>
<protein>
    <submittedName>
        <fullName evidence="2">RimJ/RimL family protein N-acetyltransferase</fullName>
    </submittedName>
</protein>
<dbReference type="InterPro" id="IPR016181">
    <property type="entry name" value="Acyl_CoA_acyltransferase"/>
</dbReference>
<keyword evidence="3" id="KW-1185">Reference proteome</keyword>
<dbReference type="InterPro" id="IPR051908">
    <property type="entry name" value="Ribosomal_N-acetyltransferase"/>
</dbReference>
<gene>
    <name evidence="2" type="ORF">J2S05_003640</name>
</gene>
<dbReference type="InterPro" id="IPR000182">
    <property type="entry name" value="GNAT_dom"/>
</dbReference>
<dbReference type="RefSeq" id="WP_306985197.1">
    <property type="nucleotide sequence ID" value="NZ_JAUSUA010000006.1"/>
</dbReference>
<proteinExistence type="predicted"/>
<dbReference type="PROSITE" id="PS51186">
    <property type="entry name" value="GNAT"/>
    <property type="match status" value="1"/>
</dbReference>
<feature type="domain" description="N-acetyltransferase" evidence="1">
    <location>
        <begin position="3"/>
        <end position="156"/>
    </location>
</feature>
<dbReference type="Gene3D" id="3.40.630.30">
    <property type="match status" value="1"/>
</dbReference>
<accession>A0ABT9YMK7</accession>
<sequence>MDITYKRLSNELDDLIKLYTTSHWTFHADPSPSEREIRKRFESGWFTDDRETYWIIEGGEAVGLVMLGDVSDSIPLLYDIRLTESARGKGIGVKTLEWVAQTLFQRSDTVIRIEAFTRVDNVAMRKIFSQSGFVKEGYLRDSWENDDGSVMDSLCYAMIRQDWETGSATQIKIDDVPY</sequence>
<reference evidence="2 3" key="1">
    <citation type="submission" date="2023-07" db="EMBL/GenBank/DDBJ databases">
        <title>Genomic Encyclopedia of Type Strains, Phase IV (KMG-IV): sequencing the most valuable type-strain genomes for metagenomic binning, comparative biology and taxonomic classification.</title>
        <authorList>
            <person name="Goeker M."/>
        </authorList>
    </citation>
    <scope>NUCLEOTIDE SEQUENCE [LARGE SCALE GENOMIC DNA]</scope>
    <source>
        <strain evidence="2 3">DSM 19154</strain>
    </source>
</reference>
<organism evidence="2 3">
    <name type="scientific">Alkalicoccobacillus murimartini</name>
    <dbReference type="NCBI Taxonomy" id="171685"/>
    <lineage>
        <taxon>Bacteria</taxon>
        <taxon>Bacillati</taxon>
        <taxon>Bacillota</taxon>
        <taxon>Bacilli</taxon>
        <taxon>Bacillales</taxon>
        <taxon>Bacillaceae</taxon>
        <taxon>Alkalicoccobacillus</taxon>
    </lineage>
</organism>
<evidence type="ECO:0000313" key="2">
    <source>
        <dbReference type="EMBL" id="MDQ0208828.1"/>
    </source>
</evidence>
<dbReference type="Pfam" id="PF00583">
    <property type="entry name" value="Acetyltransf_1"/>
    <property type="match status" value="1"/>
</dbReference>
<comment type="caution">
    <text evidence="2">The sequence shown here is derived from an EMBL/GenBank/DDBJ whole genome shotgun (WGS) entry which is preliminary data.</text>
</comment>
<dbReference type="PANTHER" id="PTHR43441">
    <property type="entry name" value="RIBOSOMAL-PROTEIN-SERINE ACETYLTRANSFERASE"/>
    <property type="match status" value="1"/>
</dbReference>
<dbReference type="PANTHER" id="PTHR43441:SF2">
    <property type="entry name" value="FAMILY ACETYLTRANSFERASE, PUTATIVE (AFU_ORTHOLOGUE AFUA_7G00850)-RELATED"/>
    <property type="match status" value="1"/>
</dbReference>
<name>A0ABT9YMK7_9BACI</name>